<dbReference type="OrthoDB" id="4069371at2759"/>
<reference evidence="10" key="1">
    <citation type="submission" date="2016-03" db="EMBL/GenBank/DDBJ databases">
        <authorList>
            <person name="Devillers H."/>
        </authorList>
    </citation>
    <scope>NUCLEOTIDE SEQUENCE [LARGE SCALE GENOMIC DNA]</scope>
</reference>
<evidence type="ECO:0000256" key="8">
    <source>
        <dbReference type="SAM" id="MobiDB-lite"/>
    </source>
</evidence>
<dbReference type="AlphaFoldDB" id="A0A1G4JE52"/>
<feature type="compositionally biased region" description="Basic residues" evidence="8">
    <location>
        <begin position="70"/>
        <end position="79"/>
    </location>
</feature>
<dbReference type="Pfam" id="PF17075">
    <property type="entry name" value="RRT14"/>
    <property type="match status" value="1"/>
</dbReference>
<feature type="region of interest" description="Disordered" evidence="8">
    <location>
        <begin position="148"/>
        <end position="201"/>
    </location>
</feature>
<evidence type="ECO:0000256" key="5">
    <source>
        <dbReference type="ARBA" id="ARBA00023163"/>
    </source>
</evidence>
<evidence type="ECO:0000256" key="4">
    <source>
        <dbReference type="ARBA" id="ARBA00023015"/>
    </source>
</evidence>
<evidence type="ECO:0000256" key="3">
    <source>
        <dbReference type="ARBA" id="ARBA00007142"/>
    </source>
</evidence>
<accession>A0A1G4JE52</accession>
<keyword evidence="4 7" id="KW-0805">Transcription regulation</keyword>
<comment type="subcellular location">
    <subcellularLocation>
        <location evidence="2 7">Nucleus</location>
        <location evidence="2 7">Nucleolus</location>
    </subcellularLocation>
</comment>
<comment type="function">
    <text evidence="1 7">Involved in ribosome biogenesis, probably through modulation of rDNA transcription.</text>
</comment>
<evidence type="ECO:0000256" key="7">
    <source>
        <dbReference type="RuleBase" id="RU362137"/>
    </source>
</evidence>
<dbReference type="EMBL" id="LT598455">
    <property type="protein sequence ID" value="SCU88381.1"/>
    <property type="molecule type" value="Genomic_DNA"/>
</dbReference>
<name>A0A1G4JE52_9SACH</name>
<dbReference type="GO" id="GO:0005730">
    <property type="term" value="C:nucleolus"/>
    <property type="evidence" value="ECO:0007669"/>
    <property type="project" value="UniProtKB-SubCell"/>
</dbReference>
<evidence type="ECO:0000256" key="1">
    <source>
        <dbReference type="ARBA" id="ARBA00002711"/>
    </source>
</evidence>
<evidence type="ECO:0000313" key="10">
    <source>
        <dbReference type="Proteomes" id="UP000190274"/>
    </source>
</evidence>
<organism evidence="9 10">
    <name type="scientific">Lachancea dasiensis</name>
    <dbReference type="NCBI Taxonomy" id="1072105"/>
    <lineage>
        <taxon>Eukaryota</taxon>
        <taxon>Fungi</taxon>
        <taxon>Dikarya</taxon>
        <taxon>Ascomycota</taxon>
        <taxon>Saccharomycotina</taxon>
        <taxon>Saccharomycetes</taxon>
        <taxon>Saccharomycetales</taxon>
        <taxon>Saccharomycetaceae</taxon>
        <taxon>Lachancea</taxon>
    </lineage>
</organism>
<keyword evidence="5 7" id="KW-0804">Transcription</keyword>
<evidence type="ECO:0000256" key="6">
    <source>
        <dbReference type="ARBA" id="ARBA00023242"/>
    </source>
</evidence>
<sequence>MSSTASREQATAAVNSVLSWMLPGSPRVDDNTRSSLKNRSKKGSKAQLINQNLKKAVRVRERDAQGIKKREMKARKKQIRAKQVLEDEAEQRAKLEVLQKHREEGTLTQKERKFLNKVIARNVRDFKSWDSQDDDLRDLQDAVLEYHHSHGSRAIGGKSKKKRGFVEESPASARTADHRYPGLTPGLAPVGLSDEEESDGE</sequence>
<evidence type="ECO:0000313" key="9">
    <source>
        <dbReference type="EMBL" id="SCU88381.1"/>
    </source>
</evidence>
<evidence type="ECO:0000256" key="2">
    <source>
        <dbReference type="ARBA" id="ARBA00004604"/>
    </source>
</evidence>
<comment type="similarity">
    <text evidence="3 7">Belongs to the RRT14 family.</text>
</comment>
<dbReference type="InterPro" id="IPR031404">
    <property type="entry name" value="Rrt14"/>
</dbReference>
<proteinExistence type="inferred from homology"/>
<feature type="compositionally biased region" description="Basic and acidic residues" evidence="8">
    <location>
        <begin position="58"/>
        <end position="69"/>
    </location>
</feature>
<feature type="region of interest" description="Disordered" evidence="8">
    <location>
        <begin position="18"/>
        <end position="79"/>
    </location>
</feature>
<protein>
    <recommendedName>
        <fullName evidence="7">Regulator of rDNA transcription 14</fullName>
    </recommendedName>
</protein>
<dbReference type="STRING" id="1266660.A0A1G4JE52"/>
<gene>
    <name evidence="7" type="primary">RRT14</name>
    <name evidence="9" type="ORF">LADA_0E09802G</name>
</gene>
<dbReference type="Proteomes" id="UP000190274">
    <property type="component" value="Chromosome E"/>
</dbReference>
<keyword evidence="6 7" id="KW-0539">Nucleus</keyword>
<keyword evidence="10" id="KW-1185">Reference proteome</keyword>